<evidence type="ECO:0000256" key="1">
    <source>
        <dbReference type="SAM" id="MobiDB-lite"/>
    </source>
</evidence>
<feature type="compositionally biased region" description="Basic and acidic residues" evidence="1">
    <location>
        <begin position="37"/>
        <end position="52"/>
    </location>
</feature>
<feature type="region of interest" description="Disordered" evidence="1">
    <location>
        <begin position="37"/>
        <end position="57"/>
    </location>
</feature>
<reference evidence="2 3" key="1">
    <citation type="journal article" date="2008" name="FEMS Yeast Res.">
        <title>Comparative genome analysis of a Saccharomyces cerevisiae wine strain.</title>
        <authorList>
            <person name="Borneman A.R."/>
            <person name="Forgan A.H."/>
            <person name="Pretorius I.S."/>
            <person name="Chambers P.J."/>
        </authorList>
    </citation>
    <scope>NUCLEOTIDE SEQUENCE [LARGE SCALE GENOMIC DNA]</scope>
    <source>
        <strain evidence="2 3">AWRI1631</strain>
    </source>
</reference>
<protein>
    <submittedName>
        <fullName evidence="2">Uncharacterized protein</fullName>
    </submittedName>
</protein>
<dbReference type="AlphaFoldDB" id="B5VHS2"/>
<accession>B5VHS2</accession>
<comment type="caution">
    <text evidence="2">The sequence shown here is derived from an EMBL/GenBank/DDBJ whole genome shotgun (WGS) entry which is preliminary data.</text>
</comment>
<feature type="region of interest" description="Disordered" evidence="1">
    <location>
        <begin position="104"/>
        <end position="126"/>
    </location>
</feature>
<evidence type="ECO:0000313" key="2">
    <source>
        <dbReference type="EMBL" id="EDZ72521.1"/>
    </source>
</evidence>
<name>B5VHS2_YEAS6</name>
<proteinExistence type="predicted"/>
<dbReference type="Proteomes" id="UP000008988">
    <property type="component" value="Unassembled WGS sequence"/>
</dbReference>
<evidence type="ECO:0000313" key="3">
    <source>
        <dbReference type="Proteomes" id="UP000008988"/>
    </source>
</evidence>
<organism evidence="2 3">
    <name type="scientific">Saccharomyces cerevisiae (strain AWRI1631)</name>
    <name type="common">Baker's yeast</name>
    <dbReference type="NCBI Taxonomy" id="545124"/>
    <lineage>
        <taxon>Eukaryota</taxon>
        <taxon>Fungi</taxon>
        <taxon>Dikarya</taxon>
        <taxon>Ascomycota</taxon>
        <taxon>Saccharomycotina</taxon>
        <taxon>Saccharomycetes</taxon>
        <taxon>Saccharomycetales</taxon>
        <taxon>Saccharomycetaceae</taxon>
        <taxon>Saccharomyces</taxon>
    </lineage>
</organism>
<gene>
    <name evidence="2" type="ORF">AWRI1631_52120</name>
</gene>
<dbReference type="EMBL" id="ABSV01000724">
    <property type="protein sequence ID" value="EDZ72521.1"/>
    <property type="molecule type" value="Genomic_DNA"/>
</dbReference>
<sequence length="209" mass="24015">MVNGLSDVIRPITITAFGSITTTGKVESVIFKVPRTTREKTGGDQVQDRSRQNQENLQRGFRSTIVQQIPNKTTTYQTNHNGQWVSRGVRALCGNTCTGNEHNSFQTFSQDSNKRQKEHSISSTQEPNLEIVSLTVRNLHQRPRNLHSPLTLHLIHSQHRNTHHRDHYRRNHTKDTFPQVFRASENILLQRIVRTDETCTDGQTNDEPE</sequence>